<dbReference type="InterPro" id="IPR058560">
    <property type="entry name" value="DNA_primase_C"/>
</dbReference>
<dbReference type="GO" id="GO:0006270">
    <property type="term" value="P:DNA replication initiation"/>
    <property type="evidence" value="ECO:0007669"/>
    <property type="project" value="TreeGrafter"/>
</dbReference>
<evidence type="ECO:0000313" key="12">
    <source>
        <dbReference type="Proteomes" id="UP000794436"/>
    </source>
</evidence>
<reference evidence="11" key="1">
    <citation type="submission" date="2019-03" db="EMBL/GenBank/DDBJ databases">
        <title>Long read genome sequence of the mycoparasitic Pythium oligandrum ATCC 38472 isolated from sugarbeet rhizosphere.</title>
        <authorList>
            <person name="Gaulin E."/>
        </authorList>
    </citation>
    <scope>NUCLEOTIDE SEQUENCE</scope>
    <source>
        <strain evidence="11">ATCC 38472_TT</strain>
    </source>
</reference>
<dbReference type="AlphaFoldDB" id="A0A8K1FD44"/>
<gene>
    <name evidence="11" type="ORF">Poli38472_006499</name>
</gene>
<dbReference type="InterPro" id="IPR007238">
    <property type="entry name" value="DNA_primase_lsu_euk/arc"/>
</dbReference>
<dbReference type="EMBL" id="SPLM01000145">
    <property type="protein sequence ID" value="TMW56489.1"/>
    <property type="molecule type" value="Genomic_DNA"/>
</dbReference>
<dbReference type="PANTHER" id="PTHR10537">
    <property type="entry name" value="DNA PRIMASE LARGE SUBUNIT"/>
    <property type="match status" value="1"/>
</dbReference>
<evidence type="ECO:0000313" key="11">
    <source>
        <dbReference type="EMBL" id="TMW56489.1"/>
    </source>
</evidence>
<evidence type="ECO:0000256" key="8">
    <source>
        <dbReference type="ARBA" id="ARBA00023014"/>
    </source>
</evidence>
<keyword evidence="6" id="KW-0479">Metal-binding</keyword>
<dbReference type="GO" id="GO:0003677">
    <property type="term" value="F:DNA binding"/>
    <property type="evidence" value="ECO:0007669"/>
    <property type="project" value="UniProtKB-KW"/>
</dbReference>
<proteinExistence type="inferred from homology"/>
<dbReference type="CDD" id="cd07322">
    <property type="entry name" value="PriL_PriS_Eukaryotic"/>
    <property type="match status" value="1"/>
</dbReference>
<evidence type="ECO:0000256" key="9">
    <source>
        <dbReference type="ARBA" id="ARBA00023125"/>
    </source>
</evidence>
<evidence type="ECO:0000256" key="3">
    <source>
        <dbReference type="ARBA" id="ARBA00022485"/>
    </source>
</evidence>
<dbReference type="OrthoDB" id="421393at2759"/>
<keyword evidence="4" id="KW-0639">Primosome</keyword>
<keyword evidence="5" id="KW-0235">DNA replication</keyword>
<dbReference type="GO" id="GO:0046872">
    <property type="term" value="F:metal ion binding"/>
    <property type="evidence" value="ECO:0007669"/>
    <property type="project" value="UniProtKB-KW"/>
</dbReference>
<dbReference type="InterPro" id="IPR016558">
    <property type="entry name" value="DNA_primase_lsu_euk"/>
</dbReference>
<dbReference type="SUPFAM" id="SSF140914">
    <property type="entry name" value="PriB N-terminal domain-like"/>
    <property type="match status" value="1"/>
</dbReference>
<comment type="cofactor">
    <cofactor evidence="1">
        <name>[4Fe-4S] cluster</name>
        <dbReference type="ChEBI" id="CHEBI:49883"/>
    </cofactor>
</comment>
<evidence type="ECO:0000256" key="1">
    <source>
        <dbReference type="ARBA" id="ARBA00001966"/>
    </source>
</evidence>
<evidence type="ECO:0000256" key="5">
    <source>
        <dbReference type="ARBA" id="ARBA00022705"/>
    </source>
</evidence>
<dbReference type="GO" id="GO:0006269">
    <property type="term" value="P:DNA replication, synthesis of primer"/>
    <property type="evidence" value="ECO:0007669"/>
    <property type="project" value="UniProtKB-KW"/>
</dbReference>
<dbReference type="Pfam" id="PF26466">
    <property type="entry name" value="DNA_primase_lrg_N"/>
    <property type="match status" value="1"/>
</dbReference>
<sequence>MWWSCYVTPPTRAIALDELEEAARGRLLLLRTLAAYARAPRSKEELPTTAQNALSELDADPERDVTAHYALRLTVSRDPEHWEWFVRVESRLLRLRLGTMTPTQITEMLNSLGFQYQDLSRSDLRLLLTIQQLAWLDAVDQGSSRYFRVPFHEAARLVARRHVLLVNGFAWINENALKEIAVHHFKQILRAQLTALRRSLPAKKADMERLSPTLDKLLAESQSLHPARSILQPKNQLRVTPENIDQVAEKHFPLCMKHLHRKFRANHHLKYDGRVQYRMFLKGLGFSVHESMMFFRDEFTKVLPQVRFDREYAYHIRHSYGLEGSRKDYAPLDCQQIIQGSAPRHGQHHGCPFRHWDSATLTTELQRSGIPMNTVSSICLQAGRGDHQGACTRVFETLHHTPFVQLPHEREGLETRSNALHPNDWVRASLSLK</sequence>
<name>A0A8K1FD44_PYTOL</name>
<keyword evidence="8" id="KW-0411">Iron-sulfur</keyword>
<keyword evidence="12" id="KW-1185">Reference proteome</keyword>
<evidence type="ECO:0000256" key="4">
    <source>
        <dbReference type="ARBA" id="ARBA00022515"/>
    </source>
</evidence>
<dbReference type="PANTHER" id="PTHR10537:SF3">
    <property type="entry name" value="DNA PRIMASE LARGE SUBUNIT"/>
    <property type="match status" value="1"/>
</dbReference>
<dbReference type="GO" id="GO:0005658">
    <property type="term" value="C:alpha DNA polymerase:primase complex"/>
    <property type="evidence" value="ECO:0007669"/>
    <property type="project" value="TreeGrafter"/>
</dbReference>
<keyword evidence="9" id="KW-0238">DNA-binding</keyword>
<accession>A0A8K1FD44</accession>
<evidence type="ECO:0000256" key="6">
    <source>
        <dbReference type="ARBA" id="ARBA00022723"/>
    </source>
</evidence>
<keyword evidence="7" id="KW-0408">Iron</keyword>
<comment type="caution">
    <text evidence="11">The sequence shown here is derived from an EMBL/GenBank/DDBJ whole genome shotgun (WGS) entry which is preliminary data.</text>
</comment>
<dbReference type="Pfam" id="PF04104">
    <property type="entry name" value="DNA_primase_lrg"/>
    <property type="match status" value="1"/>
</dbReference>
<feature type="domain" description="DNA primase large subunit C-terminal" evidence="10">
    <location>
        <begin position="245"/>
        <end position="425"/>
    </location>
</feature>
<keyword evidence="3" id="KW-0004">4Fe-4S</keyword>
<evidence type="ECO:0000256" key="2">
    <source>
        <dbReference type="ARBA" id="ARBA00010564"/>
    </source>
</evidence>
<comment type="similarity">
    <text evidence="2">Belongs to the eukaryotic-type primase large subunit family.</text>
</comment>
<evidence type="ECO:0000259" key="10">
    <source>
        <dbReference type="Pfam" id="PF04104"/>
    </source>
</evidence>
<dbReference type="Proteomes" id="UP000794436">
    <property type="component" value="Unassembled WGS sequence"/>
</dbReference>
<protein>
    <recommendedName>
        <fullName evidence="10">DNA primase large subunit C-terminal domain-containing protein</fullName>
    </recommendedName>
</protein>
<organism evidence="11 12">
    <name type="scientific">Pythium oligandrum</name>
    <name type="common">Mycoparasitic fungus</name>
    <dbReference type="NCBI Taxonomy" id="41045"/>
    <lineage>
        <taxon>Eukaryota</taxon>
        <taxon>Sar</taxon>
        <taxon>Stramenopiles</taxon>
        <taxon>Oomycota</taxon>
        <taxon>Peronosporomycetes</taxon>
        <taxon>Pythiales</taxon>
        <taxon>Pythiaceae</taxon>
        <taxon>Pythium</taxon>
    </lineage>
</organism>
<dbReference type="Gene3D" id="1.20.930.80">
    <property type="match status" value="1"/>
</dbReference>
<evidence type="ECO:0000256" key="7">
    <source>
        <dbReference type="ARBA" id="ARBA00023004"/>
    </source>
</evidence>
<dbReference type="GO" id="GO:0051539">
    <property type="term" value="F:4 iron, 4 sulfur cluster binding"/>
    <property type="evidence" value="ECO:0007669"/>
    <property type="project" value="UniProtKB-KW"/>
</dbReference>